<accession>A0ABD2K8J4</accession>
<gene>
    <name evidence="6" type="ORF">niasHS_001067</name>
</gene>
<dbReference type="Proteomes" id="UP001620645">
    <property type="component" value="Unassembled WGS sequence"/>
</dbReference>
<dbReference type="Gene3D" id="3.15.10.10">
    <property type="entry name" value="Bactericidal permeability-increasing protein, domain 1"/>
    <property type="match status" value="1"/>
</dbReference>
<dbReference type="InterPro" id="IPR017943">
    <property type="entry name" value="Bactericidal_perm-incr_a/b_dom"/>
</dbReference>
<evidence type="ECO:0000256" key="1">
    <source>
        <dbReference type="ARBA" id="ARBA00007292"/>
    </source>
</evidence>
<feature type="region of interest" description="Disordered" evidence="3">
    <location>
        <begin position="593"/>
        <end position="632"/>
    </location>
</feature>
<dbReference type="Gene3D" id="3.15.20.10">
    <property type="entry name" value="Bactericidal permeability-increasing protein, domain 2"/>
    <property type="match status" value="1"/>
</dbReference>
<keyword evidence="2" id="KW-1015">Disulfide bond</keyword>
<dbReference type="AlphaFoldDB" id="A0ABD2K8J4"/>
<feature type="compositionally biased region" description="Low complexity" evidence="3">
    <location>
        <begin position="254"/>
        <end position="277"/>
    </location>
</feature>
<evidence type="ECO:0000259" key="4">
    <source>
        <dbReference type="SMART" id="SM00328"/>
    </source>
</evidence>
<feature type="compositionally biased region" description="Low complexity" evidence="3">
    <location>
        <begin position="290"/>
        <end position="326"/>
    </location>
</feature>
<feature type="compositionally biased region" description="Low complexity" evidence="3">
    <location>
        <begin position="594"/>
        <end position="616"/>
    </location>
</feature>
<feature type="domain" description="Lipid-binding serum glycoprotein C-terminal" evidence="5">
    <location>
        <begin position="701"/>
        <end position="947"/>
    </location>
</feature>
<comment type="similarity">
    <text evidence="1">Belongs to the BPI/LBP/Plunc superfamily. BPI/LBP family.</text>
</comment>
<evidence type="ECO:0000313" key="6">
    <source>
        <dbReference type="EMBL" id="KAL3099079.1"/>
    </source>
</evidence>
<dbReference type="InterPro" id="IPR017942">
    <property type="entry name" value="Lipid-bd_serum_glycop_N"/>
</dbReference>
<evidence type="ECO:0000256" key="3">
    <source>
        <dbReference type="SAM" id="MobiDB-lite"/>
    </source>
</evidence>
<feature type="compositionally biased region" description="Polar residues" evidence="3">
    <location>
        <begin position="278"/>
        <end position="288"/>
    </location>
</feature>
<dbReference type="PANTHER" id="PTHR10504">
    <property type="entry name" value="BACTERICIDAL PERMEABILITY-INCREASING BPI PROTEIN-RELATED"/>
    <property type="match status" value="1"/>
</dbReference>
<proteinExistence type="inferred from homology"/>
<comment type="caution">
    <text evidence="6">The sequence shown here is derived from an EMBL/GenBank/DDBJ whole genome shotgun (WGS) entry which is preliminary data.</text>
</comment>
<dbReference type="EMBL" id="JBICCN010000042">
    <property type="protein sequence ID" value="KAL3099079.1"/>
    <property type="molecule type" value="Genomic_DNA"/>
</dbReference>
<sequence>MPHLAIISWDGTIGQLISKHSDHTHRLVNQQSLISEAFAACCHILRCRADQQQKSSKVTKVHPSIIFTPLRDRKVMTRIAAPVAAFSVQLRNSLSQRALCCLCSPPRGETVANRCPSLFAPLPIKRSSFFCMLLLPVLAKWEGPAPLCSVFGQGPTTPRARVENLMLFTAISAIFCASSVKLPRAIAGPPNSYVKKPNYAQQQAVQKQQNGMPSSAGRVQTSFGPKITFANGTVFTSVSDQGVEASVQNSESGTASSSTNVAAPSSSSSVAAGADTSESGTASSSTNIVAPAPSSSSSSDAADGADTASNTTSTTPTSSSSSNNSSVEAEQPTPIEQLQTVNCDGPPLPCNLAGRKDFNPKLNGGDPKQPGIKARLNAEAFRYLSGELVGILNYQVKRAKLKDIDQCIPKAGGCLRINHLHVNRYKCSKDVFFKPSQPNRLIMDVRNIDLDVNGDLGGQITIMHPLALFGQVQVTAQNVKVVIGVVVENSATNEVKLRVVSCSSRFGRIDTSIQYGGLLGDIANQQLKQKINKVVRRQITSQLCKRVPQMVDEQVNPQIAGVVPKKIAFKSISSVALNSSCLAALTGDGGANKTTTISTTTTTTTTTASTLSGNSTDASETEATTKAPSKKAPSPISLIMQLMDMKKLDNLFLSSQLTGSSATDNDYTLSLKGDFSLCGWGCTPFSPMPVEIPPCIGKGCKMADIVLNEYTINSMLYHMHRIGFFVIKIGPDTPAVGRLMRLTCESGDEDENGTVIFRRRSRMSRRRRTKRQEEEEEEDLVQTMIDTGICIRSLLPAAADEYPDEKVDLTMSTMRAPSVTIYKNSTIILEHIAKLEFYGHTNKKKLGTFKATSVAQIDVKTEGDLIKANLTLPTLVLNDIGTDVQSGMTQDGLDSLTGLVKDKVPESANKKLAKGCKLDLPPGVGGLPIRILKPEVNFVAHAVHLKSNFELYSTDGSSPLGASEPCE</sequence>
<feature type="compositionally biased region" description="Low complexity" evidence="3">
    <location>
        <begin position="200"/>
        <end position="209"/>
    </location>
</feature>
<feature type="region of interest" description="Disordered" evidence="3">
    <location>
        <begin position="199"/>
        <end position="218"/>
    </location>
</feature>
<dbReference type="SUPFAM" id="SSF55394">
    <property type="entry name" value="Bactericidal permeability-increasing protein, BPI"/>
    <property type="match status" value="2"/>
</dbReference>
<name>A0ABD2K8J4_HETSC</name>
<feature type="region of interest" description="Disordered" evidence="3">
    <location>
        <begin position="246"/>
        <end position="332"/>
    </location>
</feature>
<dbReference type="Pfam" id="PF01273">
    <property type="entry name" value="LBP_BPI_CETP"/>
    <property type="match status" value="1"/>
</dbReference>
<dbReference type="InterPro" id="IPR032942">
    <property type="entry name" value="BPI/LBP/Plunc"/>
</dbReference>
<evidence type="ECO:0000256" key="2">
    <source>
        <dbReference type="ARBA" id="ARBA00023157"/>
    </source>
</evidence>
<evidence type="ECO:0000313" key="7">
    <source>
        <dbReference type="Proteomes" id="UP001620645"/>
    </source>
</evidence>
<dbReference type="Pfam" id="PF02886">
    <property type="entry name" value="LBP_BPI_CETP_C"/>
    <property type="match status" value="1"/>
</dbReference>
<dbReference type="SMART" id="SM00329">
    <property type="entry name" value="BPI2"/>
    <property type="match status" value="1"/>
</dbReference>
<dbReference type="PANTHER" id="PTHR10504:SF144">
    <property type="entry name" value="BPI1 DOMAIN-CONTAINING PROTEIN"/>
    <property type="match status" value="1"/>
</dbReference>
<evidence type="ECO:0000259" key="5">
    <source>
        <dbReference type="SMART" id="SM00329"/>
    </source>
</evidence>
<organism evidence="6 7">
    <name type="scientific">Heterodera schachtii</name>
    <name type="common">Sugarbeet cyst nematode worm</name>
    <name type="synonym">Tylenchus schachtii</name>
    <dbReference type="NCBI Taxonomy" id="97005"/>
    <lineage>
        <taxon>Eukaryota</taxon>
        <taxon>Metazoa</taxon>
        <taxon>Ecdysozoa</taxon>
        <taxon>Nematoda</taxon>
        <taxon>Chromadorea</taxon>
        <taxon>Rhabditida</taxon>
        <taxon>Tylenchina</taxon>
        <taxon>Tylenchomorpha</taxon>
        <taxon>Tylenchoidea</taxon>
        <taxon>Heteroderidae</taxon>
        <taxon>Heteroderinae</taxon>
        <taxon>Heterodera</taxon>
    </lineage>
</organism>
<protein>
    <submittedName>
        <fullName evidence="6">Uncharacterized protein</fullName>
    </submittedName>
</protein>
<dbReference type="InterPro" id="IPR001124">
    <property type="entry name" value="Lipid-bd_serum_glycop_C"/>
</dbReference>
<feature type="compositionally biased region" description="Polar residues" evidence="3">
    <location>
        <begin position="617"/>
        <end position="627"/>
    </location>
</feature>
<keyword evidence="7" id="KW-1185">Reference proteome</keyword>
<feature type="domain" description="Lipid-binding serum glycoprotein N-terminal" evidence="4">
    <location>
        <begin position="375"/>
        <end position="644"/>
    </location>
</feature>
<dbReference type="SMART" id="SM00328">
    <property type="entry name" value="BPI1"/>
    <property type="match status" value="1"/>
</dbReference>
<reference evidence="6 7" key="1">
    <citation type="submission" date="2024-10" db="EMBL/GenBank/DDBJ databases">
        <authorList>
            <person name="Kim D."/>
        </authorList>
    </citation>
    <scope>NUCLEOTIDE SEQUENCE [LARGE SCALE GENOMIC DNA]</scope>
    <source>
        <strain evidence="6">Taebaek</strain>
    </source>
</reference>